<organism evidence="2">
    <name type="scientific">uncultured Caudovirales phage</name>
    <dbReference type="NCBI Taxonomy" id="2100421"/>
    <lineage>
        <taxon>Viruses</taxon>
        <taxon>Duplodnaviria</taxon>
        <taxon>Heunggongvirae</taxon>
        <taxon>Uroviricota</taxon>
        <taxon>Caudoviricetes</taxon>
        <taxon>Peduoviridae</taxon>
        <taxon>Maltschvirus</taxon>
        <taxon>Maltschvirus maltsch</taxon>
    </lineage>
</organism>
<gene>
    <name evidence="2" type="ORF">UFOVP843_12</name>
    <name evidence="3" type="ORF">UFOVP936_29</name>
</gene>
<accession>A0A6J5P2J5</accession>
<proteinExistence type="predicted"/>
<dbReference type="EMBL" id="LR796882">
    <property type="protein sequence ID" value="CAB4172483.1"/>
    <property type="molecule type" value="Genomic_DNA"/>
</dbReference>
<evidence type="ECO:0000256" key="1">
    <source>
        <dbReference type="SAM" id="MobiDB-lite"/>
    </source>
</evidence>
<dbReference type="Gene3D" id="3.30.420.280">
    <property type="match status" value="1"/>
</dbReference>
<sequence length="500" mass="55505">MSGSALSLEWRAPGPVSAAYMRDRARVSLINGPVGSAKTTTTFMKLIRMAMEQPVSRGYEAVGPGGRRMPTRRFRVCVVRDTYRMLWRTTLPSWWSRIPRHVGEFTGGTDAPAKHLVTFALPDQTLVEFQADFVAIGDMGAEEALQGYEVTAFYLNEMNLLSRDVLQFALTRTGRFPPRYEVDISWDGVLGDFNAPELGNWVYSDFFNRSAEDLAQDKAALFVQPSGLSPQAENLHNLKKGYYADMVRGAEEWLIKRMVENVPGYSRAGKPVYPEYNDGLHAARATIEPYRGLPLIVGLDAGGHPAAAFTQRLPSGKWVVLDELVGEAGTGARRFGEMLARRLAERFTGTGEIIGYADPSAAYGADVRAGESTWIEIVAAQSGIVVRAAPTNKPIARWEAVRLPLTRMIDGQPGFVLSPNCMGLRKGFNSDYRFRKIRGKDERYDEQADKNDASHVHDALQYALSGGGEDISIRERRGENDRRSRSLPREAPAWDVYEGA</sequence>
<evidence type="ECO:0000313" key="2">
    <source>
        <dbReference type="EMBL" id="CAB4166140.1"/>
    </source>
</evidence>
<name>A0A6J5P2J5_9CAUD</name>
<dbReference type="InterPro" id="IPR027417">
    <property type="entry name" value="P-loop_NTPase"/>
</dbReference>
<dbReference type="Gene3D" id="3.40.50.300">
    <property type="entry name" value="P-loop containing nucleotide triphosphate hydrolases"/>
    <property type="match status" value="1"/>
</dbReference>
<feature type="region of interest" description="Disordered" evidence="1">
    <location>
        <begin position="471"/>
        <end position="500"/>
    </location>
</feature>
<reference evidence="2" key="1">
    <citation type="submission" date="2020-04" db="EMBL/GenBank/DDBJ databases">
        <authorList>
            <person name="Chiriac C."/>
            <person name="Salcher M."/>
            <person name="Ghai R."/>
            <person name="Kavagutti S V."/>
        </authorList>
    </citation>
    <scope>NUCLEOTIDE SEQUENCE</scope>
</reference>
<dbReference type="EMBL" id="LR796786">
    <property type="protein sequence ID" value="CAB4166140.1"/>
    <property type="molecule type" value="Genomic_DNA"/>
</dbReference>
<evidence type="ECO:0000313" key="3">
    <source>
        <dbReference type="EMBL" id="CAB4172483.1"/>
    </source>
</evidence>
<feature type="compositionally biased region" description="Basic and acidic residues" evidence="1">
    <location>
        <begin position="471"/>
        <end position="488"/>
    </location>
</feature>
<protein>
    <submittedName>
        <fullName evidence="2">Uncharacterized protein</fullName>
    </submittedName>
</protein>